<dbReference type="Pfam" id="PF14496">
    <property type="entry name" value="NEL"/>
    <property type="match status" value="1"/>
</dbReference>
<dbReference type="SMART" id="SM00369">
    <property type="entry name" value="LRR_TYP"/>
    <property type="match status" value="3"/>
</dbReference>
<comment type="similarity">
    <text evidence="6">Belongs to the LRR-containing bacterial E3 ligase family.</text>
</comment>
<accession>A0A1H4RI69</accession>
<keyword evidence="3" id="KW-0433">Leucine-rich repeat</keyword>
<reference evidence="8 9" key="1">
    <citation type="submission" date="2016-10" db="EMBL/GenBank/DDBJ databases">
        <authorList>
            <person name="Varghese N."/>
            <person name="Submissions S."/>
        </authorList>
    </citation>
    <scope>NUCLEOTIDE SEQUENCE [LARGE SCALE GENOMIC DNA]</scope>
    <source>
        <strain evidence="8 9">BS3652</strain>
    </source>
</reference>
<dbReference type="Pfam" id="PF20178">
    <property type="entry name" value="ToxA_N"/>
    <property type="match status" value="1"/>
</dbReference>
<keyword evidence="6" id="KW-0808">Transferase</keyword>
<protein>
    <recommendedName>
        <fullName evidence="2">RING-type E3 ubiquitin transferase</fullName>
        <ecNumber evidence="2">2.3.2.27</ecNumber>
    </recommendedName>
</protein>
<organism evidence="8 9">
    <name type="scientific">Pseudomonas taetrolens</name>
    <dbReference type="NCBI Taxonomy" id="47884"/>
    <lineage>
        <taxon>Bacteria</taxon>
        <taxon>Pseudomonadati</taxon>
        <taxon>Pseudomonadota</taxon>
        <taxon>Gammaproteobacteria</taxon>
        <taxon>Pseudomonadales</taxon>
        <taxon>Pseudomonadaceae</taxon>
        <taxon>Pseudomonas</taxon>
    </lineage>
</organism>
<keyword evidence="6" id="KW-0832">Ubl conjugation</keyword>
<evidence type="ECO:0000256" key="5">
    <source>
        <dbReference type="ARBA" id="ARBA00023026"/>
    </source>
</evidence>
<keyword evidence="5" id="KW-0843">Virulence</keyword>
<feature type="active site" description="Glycyl thioester intermediate" evidence="6">
    <location>
        <position position="1433"/>
    </location>
</feature>
<dbReference type="Gene3D" id="1.20.58.360">
    <property type="entry name" value="Shigella T3SS effector IpaH defines"/>
    <property type="match status" value="1"/>
</dbReference>
<dbReference type="SUPFAM" id="SSF52058">
    <property type="entry name" value="L domain-like"/>
    <property type="match status" value="1"/>
</dbReference>
<name>A0A1H4RI69_PSETA</name>
<evidence type="ECO:0000256" key="1">
    <source>
        <dbReference type="ARBA" id="ARBA00000900"/>
    </source>
</evidence>
<evidence type="ECO:0000256" key="3">
    <source>
        <dbReference type="ARBA" id="ARBA00022614"/>
    </source>
</evidence>
<dbReference type="InterPro" id="IPR032675">
    <property type="entry name" value="LRR_dom_sf"/>
</dbReference>
<comment type="PTM">
    <text evidence="6">Ubiquitinated in the presence of host E1 ubiquitin-activating enzyme, E2 ubiquitin-conjugating enzyme and ubiquitin.</text>
</comment>
<keyword evidence="4" id="KW-0677">Repeat</keyword>
<dbReference type="InterPro" id="IPR029487">
    <property type="entry name" value="NEL_dom"/>
</dbReference>
<keyword evidence="6" id="KW-0964">Secreted</keyword>
<keyword evidence="8" id="KW-0436">Ligase</keyword>
<dbReference type="Proteomes" id="UP000183155">
    <property type="component" value="Unassembled WGS sequence"/>
</dbReference>
<evidence type="ECO:0000259" key="7">
    <source>
        <dbReference type="PROSITE" id="PS52053"/>
    </source>
</evidence>
<sequence>MTLFTDLPTPVNGQVSTEHPPLLPTTAAEYLHDDLIATQLPAWFKEAPLGVRDALRETLDQWHRTQTVVADVFARMQPIRQFAEQRLQAALAAYGWGHVDPHAYGLKQIRLLQNALIFITNQQLKIVDTLVRQTLPDIVVPESFEIDLISSISQHSLLHAALQNFEGAETQPGGFETGTAIFSLQNNRLIEHPELPPETFAAISRNLNLGEQYQAHLSNLFNPPDDVYEPEDPRSRAYQINASFIANKQHEFIAELHMAYMKGQLSYANYHAILQGVWPGKAGQDVTAGHSTLEVMGFEVPGIMVLWPERTTSRTHSPCVVYLPQSPYKVFNEFQRFDLFKEQLRDWLKTPEFSRYFVQRVPLRHRAQFMQRSDIRHVAWDSLLLLSPQVITESVIMVETRHVDQSGNPFEVAWQLQRAQIMDDARLLAVPTADEDSKSRLKRQVEYLNAGLSVLTLVLGFVPVLGEILLAFSLIQVGLNVFKGIQAWQRNDRLKALDYLFDVAQNLALVAVPAAAKGLRSSPEPVVDKLVRVTLSNGEKRLWKPDLTPYQEDPARLWGLEPDAQGIYSRDDKAYIRLDSAVYRIKADRSTGQGVILHPDDPSAYTPKVRGNSGGQWAHELEDPLRWPRLQLFRRLGPAAEALSDVNAEHVLQITGTSDDILRKVHMDLLPMPALLADCLTRVSLVDQVESFVAHMKAGMDGRAEFAPLQLEVLTRLPSWPADRVLRVVDKRGGIVREYGYLQIASGPRLQIAEAQIRKGDLLKVTLESLSQAQIEHLLGEPVTGLVPQRQALARLIGEAAEAEQAQLVSRLYTLSEKARPELMGIQHALPSLPVRVLEELSSHLTPREAQTLAENGRLPLRILEEGRVYRQMLRLNRALEGLFYPVLSNADSHSLVWHTLPLLRGWSAQSNLELYSTVTGKKLGGVIGDPSGYSAKLYKTENAYEAVDGRSGEAVTDPDLLPVLYKALNLTQRYALDLPLDEGVSVLRSRLCRLAAQQRAASAQGLGMQKIKPWFKSPMRLAEGRLGYPMGGRVGRLPSENDPRLLKDLVHELYPLLSEAETERLLLSFRQPSAQATRELVRRKAELDKLRRVLDDWEASPSWTQSLSGARVKVSTAHKQQMKQAIISAWRRQTPTLTVDNHIGHELNLNGWPVDSLPTLNADFSHVSALHLAHATGGISSTFLENFPGLRVLSLIDNGLTEVPAALSAMPDLIDLNLQGNQIVLSGTTSGILSGLTRLRSLNLTGNPLGRTFSVRQMGNLQHLMLRYTGLSAWPEGVERLTQMRLMDLRNNAITQVPAQVLTPERYAINRVTSLHDNPLDPDSLRRLELYRREHGINFGISAQRQHVAEEGGIYHWAVSPSREQTRQWQALSEHGESGDFFRVLEDLSASSQFTHTRQDLTQRVWKLIGAAHDNQEVRERLFAMAGHQRTCADGIAMVFADMELNYSIFQAESSLNTEQQLLNLARGLFRIEKLNAYVSRVLDDRIIRIMSKQQDYVQRLQVLADEHPGVATRPVSEMAPVDQQGVAYRLGSPEATRLASYLSPLWVQQEVARLDPLEVQMFYQVNLARVLELPARPKSMQFGNVAEVTPQELSVARQYVLQQETQPALQAFIEKQVFWGEYLRKKYPEAFNGMSTNHQNRMDTVYSERGEGTDEEYMEKISTVVESRERAMDLVVSELTRQELEQHPFALAEPRPSTSRDT</sequence>
<evidence type="ECO:0000313" key="9">
    <source>
        <dbReference type="Proteomes" id="UP000183155"/>
    </source>
</evidence>
<keyword evidence="6" id="KW-1035">Host cytoplasm</keyword>
<dbReference type="RefSeq" id="WP_053070902.1">
    <property type="nucleotide sequence ID" value="NZ_FNRS01000001.1"/>
</dbReference>
<feature type="domain" description="NEL" evidence="7">
    <location>
        <begin position="1350"/>
        <end position="1701"/>
    </location>
</feature>
<dbReference type="InterPro" id="IPR003591">
    <property type="entry name" value="Leu-rich_rpt_typical-subtyp"/>
</dbReference>
<evidence type="ECO:0000256" key="4">
    <source>
        <dbReference type="ARBA" id="ARBA00022737"/>
    </source>
</evidence>
<dbReference type="InterPro" id="IPR046673">
    <property type="entry name" value="ToxA_N"/>
</dbReference>
<dbReference type="EMBL" id="FNRS01000001">
    <property type="protein sequence ID" value="SEC31526.1"/>
    <property type="molecule type" value="Genomic_DNA"/>
</dbReference>
<gene>
    <name evidence="8" type="ORF">SAMN04490203_2185</name>
</gene>
<dbReference type="EC" id="2.3.2.27" evidence="2"/>
<evidence type="ECO:0000256" key="6">
    <source>
        <dbReference type="PROSITE-ProRule" id="PRU01398"/>
    </source>
</evidence>
<dbReference type="GO" id="GO:0016874">
    <property type="term" value="F:ligase activity"/>
    <property type="evidence" value="ECO:0007669"/>
    <property type="project" value="UniProtKB-KW"/>
</dbReference>
<evidence type="ECO:0000256" key="2">
    <source>
        <dbReference type="ARBA" id="ARBA00012483"/>
    </source>
</evidence>
<keyword evidence="9" id="KW-1185">Reference proteome</keyword>
<keyword evidence="6" id="KW-0833">Ubl conjugation pathway</keyword>
<dbReference type="Gene3D" id="3.80.10.10">
    <property type="entry name" value="Ribonuclease Inhibitor"/>
    <property type="match status" value="1"/>
</dbReference>
<proteinExistence type="inferred from homology"/>
<evidence type="ECO:0000313" key="8">
    <source>
        <dbReference type="EMBL" id="SEC31526.1"/>
    </source>
</evidence>
<dbReference type="PANTHER" id="PTHR48051:SF1">
    <property type="entry name" value="RAS SUPPRESSOR PROTEIN 1"/>
    <property type="match status" value="1"/>
</dbReference>
<dbReference type="InterPro" id="IPR050216">
    <property type="entry name" value="LRR_domain-containing"/>
</dbReference>
<comment type="caution">
    <text evidence="8">The sequence shown here is derived from an EMBL/GenBank/DDBJ whole genome shotgun (WGS) entry which is preliminary data.</text>
</comment>
<dbReference type="PROSITE" id="PS52053">
    <property type="entry name" value="NEL"/>
    <property type="match status" value="1"/>
</dbReference>
<dbReference type="PANTHER" id="PTHR48051">
    <property type="match status" value="1"/>
</dbReference>
<comment type="catalytic activity">
    <reaction evidence="1">
        <text>S-ubiquitinyl-[E2 ubiquitin-conjugating enzyme]-L-cysteine + [acceptor protein]-L-lysine = [E2 ubiquitin-conjugating enzyme]-L-cysteine + N(6)-ubiquitinyl-[acceptor protein]-L-lysine.</text>
        <dbReference type="EC" id="2.3.2.27"/>
    </reaction>
</comment>